<dbReference type="KEGG" id="sand:H3309_12745"/>
<dbReference type="SUPFAM" id="SSF88659">
    <property type="entry name" value="Sigma3 and sigma4 domains of RNA polymerase sigma factors"/>
    <property type="match status" value="1"/>
</dbReference>
<protein>
    <submittedName>
        <fullName evidence="3">RNA polymerase sigma factor</fullName>
    </submittedName>
</protein>
<reference evidence="3 4" key="1">
    <citation type="submission" date="2020-07" db="EMBL/GenBank/DDBJ databases">
        <title>Complete genome sequence for Sandaracinobacter sp. M6.</title>
        <authorList>
            <person name="Tang Y."/>
            <person name="Liu Q."/>
            <person name="Guo Z."/>
            <person name="Lei P."/>
            <person name="Huang B."/>
        </authorList>
    </citation>
    <scope>NUCLEOTIDE SEQUENCE [LARGE SCALE GENOMIC DNA]</scope>
    <source>
        <strain evidence="3 4">M6</strain>
    </source>
</reference>
<dbReference type="PANTHER" id="PTHR47756:SF1">
    <property type="entry name" value="BLL0085 PROTEIN"/>
    <property type="match status" value="1"/>
</dbReference>
<dbReference type="InterPro" id="IPR013324">
    <property type="entry name" value="RNA_pol_sigma_r3/r4-like"/>
</dbReference>
<organism evidence="3 4">
    <name type="scientific">Sandaracinobacteroides saxicola</name>
    <dbReference type="NCBI Taxonomy" id="2759707"/>
    <lineage>
        <taxon>Bacteria</taxon>
        <taxon>Pseudomonadati</taxon>
        <taxon>Pseudomonadota</taxon>
        <taxon>Alphaproteobacteria</taxon>
        <taxon>Sphingomonadales</taxon>
        <taxon>Sphingosinicellaceae</taxon>
        <taxon>Sandaracinobacteroides</taxon>
    </lineage>
</organism>
<dbReference type="PANTHER" id="PTHR47756">
    <property type="entry name" value="BLL6612 PROTEIN-RELATED"/>
    <property type="match status" value="1"/>
</dbReference>
<dbReference type="InterPro" id="IPR007627">
    <property type="entry name" value="RNA_pol_sigma70_r2"/>
</dbReference>
<dbReference type="InterPro" id="IPR013325">
    <property type="entry name" value="RNA_pol_sigma_r2"/>
</dbReference>
<evidence type="ECO:0000259" key="1">
    <source>
        <dbReference type="Pfam" id="PF04542"/>
    </source>
</evidence>
<sequence>MNHWLEPAVRASGGRIVALLAARFRDLDLAEEAFAEACARAARRGEAPDNPAGWLWRVAERAALDQLRARNRPPPPPDDRMTLPQDSLIPDERLRLMFLACHPALAVEARAALLLRLLLMLPVARIAAAFLVSEPTMLQRLTRAKARISASGIGFDLPTPAAWPERLEAVLIALDVAHAHAHGDAIESDLSREVLELSATLAALLPDEPAVAAQAASLHLAEARRPARLDADGAMVPLSEQDPARWHRPLIARALPWLRSAVAGAPDHPRVLQARIQALWCARASRGDPAPWAEVLALYDRLLLAAESPFVRLNRAVALAELCSPAAALVEVEALALPDLLAWHAVRADLLRRVGRHPEADAAYGAALALSPAPAEARFLATRRAGLQIRPPSGLDGSA</sequence>
<feature type="domain" description="RNA polymerase sigma-70 region 2" evidence="1">
    <location>
        <begin position="10"/>
        <end position="72"/>
    </location>
</feature>
<name>A0A7G5IFT2_9SPHN</name>
<dbReference type="Pfam" id="PF04542">
    <property type="entry name" value="Sigma70_r2"/>
    <property type="match status" value="1"/>
</dbReference>
<dbReference type="EMBL" id="CP059851">
    <property type="protein sequence ID" value="QMW22224.1"/>
    <property type="molecule type" value="Genomic_DNA"/>
</dbReference>
<feature type="domain" description="DUF6596" evidence="2">
    <location>
        <begin position="166"/>
        <end position="261"/>
    </location>
</feature>
<dbReference type="InterPro" id="IPR011990">
    <property type="entry name" value="TPR-like_helical_dom_sf"/>
</dbReference>
<dbReference type="Pfam" id="PF20239">
    <property type="entry name" value="DUF6596"/>
    <property type="match status" value="1"/>
</dbReference>
<proteinExistence type="predicted"/>
<dbReference type="GO" id="GO:0003700">
    <property type="term" value="F:DNA-binding transcription factor activity"/>
    <property type="evidence" value="ECO:0007669"/>
    <property type="project" value="InterPro"/>
</dbReference>
<dbReference type="RefSeq" id="WP_182295069.1">
    <property type="nucleotide sequence ID" value="NZ_CP059851.1"/>
</dbReference>
<dbReference type="Gene3D" id="1.10.1740.10">
    <property type="match status" value="1"/>
</dbReference>
<dbReference type="GO" id="GO:0006352">
    <property type="term" value="P:DNA-templated transcription initiation"/>
    <property type="evidence" value="ECO:0007669"/>
    <property type="project" value="InterPro"/>
</dbReference>
<accession>A0A7G5IFT2</accession>
<dbReference type="Proteomes" id="UP000515292">
    <property type="component" value="Chromosome"/>
</dbReference>
<dbReference type="AlphaFoldDB" id="A0A7G5IFT2"/>
<gene>
    <name evidence="3" type="ORF">H3309_12745</name>
</gene>
<dbReference type="SUPFAM" id="SSF88946">
    <property type="entry name" value="Sigma2 domain of RNA polymerase sigma factors"/>
    <property type="match status" value="1"/>
</dbReference>
<evidence type="ECO:0000313" key="4">
    <source>
        <dbReference type="Proteomes" id="UP000515292"/>
    </source>
</evidence>
<keyword evidence="4" id="KW-1185">Reference proteome</keyword>
<dbReference type="Gene3D" id="1.25.40.10">
    <property type="entry name" value="Tetratricopeptide repeat domain"/>
    <property type="match status" value="1"/>
</dbReference>
<dbReference type="InterPro" id="IPR046531">
    <property type="entry name" value="DUF6596"/>
</dbReference>
<evidence type="ECO:0000313" key="3">
    <source>
        <dbReference type="EMBL" id="QMW22224.1"/>
    </source>
</evidence>
<evidence type="ECO:0000259" key="2">
    <source>
        <dbReference type="Pfam" id="PF20239"/>
    </source>
</evidence>